<geneLocation type="plasmid" evidence="3">
    <name>prccge525c</name>
</geneLocation>
<name>A0A387FYC8_9HYPH</name>
<gene>
    <name evidence="2" type="ORF">CCGE525_25650</name>
</gene>
<evidence type="ECO:0000313" key="2">
    <source>
        <dbReference type="EMBL" id="AYG62215.1"/>
    </source>
</evidence>
<dbReference type="KEGG" id="rjg:CCGE525_25650"/>
<reference evidence="2 3" key="1">
    <citation type="submission" date="2018-10" db="EMBL/GenBank/DDBJ databases">
        <title>Rhizobium etli, R. leguminosarum and a new Rhizobium genospecies from Phaseolus dumosus.</title>
        <authorList>
            <person name="Ramirez-Puebla S.T."/>
            <person name="Rogel-Hernandez M.A."/>
            <person name="Guerrero G."/>
            <person name="Ormeno-Orrillo E."/>
            <person name="Martinez-Romero J.C."/>
            <person name="Negrete-Yankelevich S."/>
            <person name="Martinez-Romero E."/>
        </authorList>
    </citation>
    <scope>NUCLEOTIDE SEQUENCE [LARGE SCALE GENOMIC DNA]</scope>
    <source>
        <strain evidence="2 3">CCGE525</strain>
        <plasmid evidence="3">prccge525c</plasmid>
    </source>
</reference>
<dbReference type="Proteomes" id="UP000282195">
    <property type="component" value="Plasmid pRCCGE525c"/>
</dbReference>
<feature type="compositionally biased region" description="Basic and acidic residues" evidence="1">
    <location>
        <begin position="26"/>
        <end position="41"/>
    </location>
</feature>
<sequence>MTCGYGIDAIDEARENQRTAQTYASHVEREHSFQPSRRDGSVRLIGRGSARHDARQNSIELVSSQKLG</sequence>
<dbReference type="AlphaFoldDB" id="A0A387FYC8"/>
<dbReference type="EMBL" id="CP032695">
    <property type="protein sequence ID" value="AYG62215.1"/>
    <property type="molecule type" value="Genomic_DNA"/>
</dbReference>
<evidence type="ECO:0000313" key="3">
    <source>
        <dbReference type="Proteomes" id="UP000282195"/>
    </source>
</evidence>
<proteinExistence type="predicted"/>
<feature type="compositionally biased region" description="Polar residues" evidence="1">
    <location>
        <begin position="56"/>
        <end position="68"/>
    </location>
</feature>
<protein>
    <submittedName>
        <fullName evidence="2">Uncharacterized protein</fullName>
    </submittedName>
</protein>
<keyword evidence="3" id="KW-1185">Reference proteome</keyword>
<keyword evidence="2" id="KW-0614">Plasmid</keyword>
<accession>A0A387FYC8</accession>
<evidence type="ECO:0000256" key="1">
    <source>
        <dbReference type="SAM" id="MobiDB-lite"/>
    </source>
</evidence>
<organism evidence="2 3">
    <name type="scientific">Rhizobium jaguaris</name>
    <dbReference type="NCBI Taxonomy" id="1312183"/>
    <lineage>
        <taxon>Bacteria</taxon>
        <taxon>Pseudomonadati</taxon>
        <taxon>Pseudomonadota</taxon>
        <taxon>Alphaproteobacteria</taxon>
        <taxon>Hyphomicrobiales</taxon>
        <taxon>Rhizobiaceae</taxon>
        <taxon>Rhizobium/Agrobacterium group</taxon>
        <taxon>Rhizobium</taxon>
    </lineage>
</organism>
<feature type="region of interest" description="Disordered" evidence="1">
    <location>
        <begin position="18"/>
        <end position="68"/>
    </location>
</feature>